<comment type="caution">
    <text evidence="2">The sequence shown here is derived from an EMBL/GenBank/DDBJ whole genome shotgun (WGS) entry which is preliminary data.</text>
</comment>
<evidence type="ECO:0000256" key="1">
    <source>
        <dbReference type="SAM" id="SignalP"/>
    </source>
</evidence>
<organism evidence="2 3">
    <name type="scientific">Microctonus aethiopoides</name>
    <dbReference type="NCBI Taxonomy" id="144406"/>
    <lineage>
        <taxon>Eukaryota</taxon>
        <taxon>Metazoa</taxon>
        <taxon>Ecdysozoa</taxon>
        <taxon>Arthropoda</taxon>
        <taxon>Hexapoda</taxon>
        <taxon>Insecta</taxon>
        <taxon>Pterygota</taxon>
        <taxon>Neoptera</taxon>
        <taxon>Endopterygota</taxon>
        <taxon>Hymenoptera</taxon>
        <taxon>Apocrita</taxon>
        <taxon>Ichneumonoidea</taxon>
        <taxon>Braconidae</taxon>
        <taxon>Euphorinae</taxon>
        <taxon>Microctonus</taxon>
    </lineage>
</organism>
<reference evidence="2" key="2">
    <citation type="submission" date="2023-03" db="EMBL/GenBank/DDBJ databases">
        <authorList>
            <person name="Inwood S.N."/>
            <person name="Skelly J.G."/>
            <person name="Guhlin J."/>
            <person name="Harrop T.W.R."/>
            <person name="Goldson S.G."/>
            <person name="Dearden P.K."/>
        </authorList>
    </citation>
    <scope>NUCLEOTIDE SEQUENCE</scope>
    <source>
        <strain evidence="2">Irish</strain>
        <tissue evidence="2">Whole body</tissue>
    </source>
</reference>
<sequence>MQSLWLITCVHLIFILHNTQIQAMSPPVHSFRDGASQSFRQQAQFGEGVRDWFVDMKDRIFGNVHPPELSKIFVQAKEDYEHQKMMIENFWLDLTDVAFDPDRDWGFHLGSWYIIKKSDHSNTNKANLPDTEIKIADPTITEGWIHHEDPGEVKSLTESTPTIVTLFDHETTTTYTIEENSTFETNPNEIENVNEKNIETYNHFTSD</sequence>
<keyword evidence="1" id="KW-0732">Signal</keyword>
<dbReference type="AlphaFoldDB" id="A0AA39KJP2"/>
<feature type="chain" id="PRO_5041461530" evidence="1">
    <location>
        <begin position="24"/>
        <end position="207"/>
    </location>
</feature>
<accession>A0AA39KJP2</accession>
<feature type="signal peptide" evidence="1">
    <location>
        <begin position="1"/>
        <end position="23"/>
    </location>
</feature>
<proteinExistence type="predicted"/>
<name>A0AA39KJP2_9HYME</name>
<reference evidence="2" key="1">
    <citation type="journal article" date="2023" name="bioRxiv">
        <title>Scaffold-level genome assemblies of two parasitoid biocontrol wasps reveal the parthenogenesis mechanism and an associated novel virus.</title>
        <authorList>
            <person name="Inwood S."/>
            <person name="Skelly J."/>
            <person name="Guhlin J."/>
            <person name="Harrop T."/>
            <person name="Goldson S."/>
            <person name="Dearden P."/>
        </authorList>
    </citation>
    <scope>NUCLEOTIDE SEQUENCE</scope>
    <source>
        <strain evidence="2">Irish</strain>
        <tissue evidence="2">Whole body</tissue>
    </source>
</reference>
<dbReference type="Proteomes" id="UP001168990">
    <property type="component" value="Unassembled WGS sequence"/>
</dbReference>
<evidence type="ECO:0000313" key="2">
    <source>
        <dbReference type="EMBL" id="KAK0163944.1"/>
    </source>
</evidence>
<evidence type="ECO:0000313" key="3">
    <source>
        <dbReference type="Proteomes" id="UP001168990"/>
    </source>
</evidence>
<gene>
    <name evidence="2" type="ORF">PV328_002625</name>
</gene>
<keyword evidence="3" id="KW-1185">Reference proteome</keyword>
<protein>
    <submittedName>
        <fullName evidence="2">Uncharacterized protein</fullName>
    </submittedName>
</protein>
<dbReference type="EMBL" id="JAQQBS010001422">
    <property type="protein sequence ID" value="KAK0163944.1"/>
    <property type="molecule type" value="Genomic_DNA"/>
</dbReference>